<accession>A0AA39MNS7</accession>
<comment type="caution">
    <text evidence="1">The sequence shown here is derived from an EMBL/GenBank/DDBJ whole genome shotgun (WGS) entry which is preliminary data.</text>
</comment>
<dbReference type="Proteomes" id="UP001175226">
    <property type="component" value="Unassembled WGS sequence"/>
</dbReference>
<gene>
    <name evidence="1" type="ORF">EV421DRAFT_1737021</name>
</gene>
<dbReference type="EMBL" id="JAUEPT010000031">
    <property type="protein sequence ID" value="KAK0441122.1"/>
    <property type="molecule type" value="Genomic_DNA"/>
</dbReference>
<proteinExistence type="predicted"/>
<name>A0AA39MNS7_9AGAR</name>
<evidence type="ECO:0000313" key="1">
    <source>
        <dbReference type="EMBL" id="KAK0441122.1"/>
    </source>
</evidence>
<reference evidence="1" key="1">
    <citation type="submission" date="2023-06" db="EMBL/GenBank/DDBJ databases">
        <authorList>
            <consortium name="Lawrence Berkeley National Laboratory"/>
            <person name="Ahrendt S."/>
            <person name="Sahu N."/>
            <person name="Indic B."/>
            <person name="Wong-Bajracharya J."/>
            <person name="Merenyi Z."/>
            <person name="Ke H.-M."/>
            <person name="Monk M."/>
            <person name="Kocsube S."/>
            <person name="Drula E."/>
            <person name="Lipzen A."/>
            <person name="Balint B."/>
            <person name="Henrissat B."/>
            <person name="Andreopoulos B."/>
            <person name="Martin F.M."/>
            <person name="Harder C.B."/>
            <person name="Rigling D."/>
            <person name="Ford K.L."/>
            <person name="Foster G.D."/>
            <person name="Pangilinan J."/>
            <person name="Papanicolaou A."/>
            <person name="Barry K."/>
            <person name="LaButti K."/>
            <person name="Viragh M."/>
            <person name="Koriabine M."/>
            <person name="Yan M."/>
            <person name="Riley R."/>
            <person name="Champramary S."/>
            <person name="Plett K.L."/>
            <person name="Tsai I.J."/>
            <person name="Slot J."/>
            <person name="Sipos G."/>
            <person name="Plett J."/>
            <person name="Nagy L.G."/>
            <person name="Grigoriev I.V."/>
        </authorList>
    </citation>
    <scope>NUCLEOTIDE SEQUENCE</scope>
    <source>
        <strain evidence="1">FPL87.14</strain>
    </source>
</reference>
<evidence type="ECO:0000313" key="2">
    <source>
        <dbReference type="Proteomes" id="UP001175226"/>
    </source>
</evidence>
<protein>
    <submittedName>
        <fullName evidence="1">Uncharacterized protein</fullName>
    </submittedName>
</protein>
<sequence length="273" mass="29601">MVQDRRVCLQILPPRAIIDNTIRTLAIIGILLIDQSIESTSYTVCRAFWKKYVFSVNHLSANLARCFPSGGQTPTGFRTSALLNPAVSIGNQKGAHFQSPALTPGIKLGLGHAPAIILLRLTGVICCGKTRTLNSGVGNQPPYAIHTHWASLPYHWRSVTDYRMIHVILPDSAGKLYPVVTVKVYTPSSALLGCTTVPNDTDYSTSLNVVNYQHVAANHQPSSPYPESDINIDIALWVIIPRSAAPSRLAATPHLIFITTPGDPVHSGTIKPL</sequence>
<dbReference type="AlphaFoldDB" id="A0AA39MNS7"/>
<keyword evidence="2" id="KW-1185">Reference proteome</keyword>
<organism evidence="1 2">
    <name type="scientific">Armillaria borealis</name>
    <dbReference type="NCBI Taxonomy" id="47425"/>
    <lineage>
        <taxon>Eukaryota</taxon>
        <taxon>Fungi</taxon>
        <taxon>Dikarya</taxon>
        <taxon>Basidiomycota</taxon>
        <taxon>Agaricomycotina</taxon>
        <taxon>Agaricomycetes</taxon>
        <taxon>Agaricomycetidae</taxon>
        <taxon>Agaricales</taxon>
        <taxon>Marasmiineae</taxon>
        <taxon>Physalacriaceae</taxon>
        <taxon>Armillaria</taxon>
    </lineage>
</organism>